<gene>
    <name evidence="2" type="ORF">DAD186_10710</name>
    <name evidence="3" type="ORF">FOB48_06385</name>
</gene>
<evidence type="ECO:0000313" key="2">
    <source>
        <dbReference type="EMBL" id="ANP27621.1"/>
    </source>
</evidence>
<dbReference type="InterPro" id="IPR043758">
    <property type="entry name" value="DUF5703"/>
</dbReference>
<feature type="region of interest" description="Disordered" evidence="1">
    <location>
        <begin position="1"/>
        <end position="31"/>
    </location>
</feature>
<dbReference type="Proteomes" id="UP000092596">
    <property type="component" value="Chromosome"/>
</dbReference>
<dbReference type="Proteomes" id="UP000323865">
    <property type="component" value="Chromosome"/>
</dbReference>
<accession>A0A1B0ZI60</accession>
<evidence type="ECO:0000256" key="1">
    <source>
        <dbReference type="SAM" id="MobiDB-lite"/>
    </source>
</evidence>
<evidence type="ECO:0000313" key="4">
    <source>
        <dbReference type="Proteomes" id="UP000092596"/>
    </source>
</evidence>
<sequence length="95" mass="10782">MTNIPDRSRTSVLPPKWKVSKPSNLSDAPVTRGRSVRDYEFQVLTIPKGTSIGLARQALTDEAEYGRWELARTQKFIGGGKKVWLRRRIMRVSAP</sequence>
<protein>
    <submittedName>
        <fullName evidence="2">Uncharacterized protein</fullName>
    </submittedName>
</protein>
<dbReference type="RefSeq" id="WP_065247791.1">
    <property type="nucleotide sequence ID" value="NZ_CP012117.1"/>
</dbReference>
<reference evidence="3 5" key="2">
    <citation type="submission" date="2019-09" db="EMBL/GenBank/DDBJ databases">
        <title>FDA dAtabase for Regulatory Grade micrObial Sequences (FDA-ARGOS): Supporting development and validation of Infectious Disease Dx tests.</title>
        <authorList>
            <person name="Sciortino C."/>
            <person name="Tallon L."/>
            <person name="Sadzewicz L."/>
            <person name="Vavikolanu K."/>
            <person name="Mehta A."/>
            <person name="Aluvathingal J."/>
            <person name="Nadendla S."/>
            <person name="Nandy P."/>
            <person name="Geyer C."/>
            <person name="Yan Y."/>
            <person name="Sichtig H."/>
        </authorList>
    </citation>
    <scope>NUCLEOTIDE SEQUENCE [LARGE SCALE GENOMIC DNA]</scope>
    <source>
        <strain evidence="3 5">FDAARGOS_640</strain>
    </source>
</reference>
<reference evidence="2 4" key="1">
    <citation type="submission" date="2015-06" db="EMBL/GenBank/DDBJ databases">
        <title>Investigation of pathophysiology for high-risk pregnancy and development of treatment modality based on it.</title>
        <authorList>
            <person name="Kim B.-C."/>
            <person name="Lim S."/>
        </authorList>
    </citation>
    <scope>NUCLEOTIDE SEQUENCE [LARGE SCALE GENOMIC DNA]</scope>
    <source>
        <strain evidence="2 4">AD1-86</strain>
    </source>
</reference>
<dbReference type="EMBL" id="CP012117">
    <property type="protein sequence ID" value="ANP27621.1"/>
    <property type="molecule type" value="Genomic_DNA"/>
</dbReference>
<name>A0A1B0ZI60_9MICO</name>
<organism evidence="2 4">
    <name type="scientific">Dermabacter vaginalis</name>
    <dbReference type="NCBI Taxonomy" id="1630135"/>
    <lineage>
        <taxon>Bacteria</taxon>
        <taxon>Bacillati</taxon>
        <taxon>Actinomycetota</taxon>
        <taxon>Actinomycetes</taxon>
        <taxon>Micrococcales</taxon>
        <taxon>Dermabacteraceae</taxon>
        <taxon>Dermabacter</taxon>
    </lineage>
</organism>
<dbReference type="EMBL" id="CP044108">
    <property type="protein sequence ID" value="QEU11963.1"/>
    <property type="molecule type" value="Genomic_DNA"/>
</dbReference>
<keyword evidence="5" id="KW-1185">Reference proteome</keyword>
<dbReference type="Pfam" id="PF18963">
    <property type="entry name" value="DUF5703"/>
    <property type="match status" value="1"/>
</dbReference>
<dbReference type="STRING" id="1630135.DAD186_10710"/>
<dbReference type="AlphaFoldDB" id="A0A1B0ZI60"/>
<dbReference type="PATRIC" id="fig|1630135.4.peg.1073"/>
<evidence type="ECO:0000313" key="3">
    <source>
        <dbReference type="EMBL" id="QEU11963.1"/>
    </source>
</evidence>
<proteinExistence type="predicted"/>
<evidence type="ECO:0000313" key="5">
    <source>
        <dbReference type="Proteomes" id="UP000323865"/>
    </source>
</evidence>
<dbReference type="KEGG" id="dva:DAD186_10710"/>